<name>A0ABQ0A8S2_9GAMM</name>
<comment type="caution">
    <text evidence="4">The sequence shown here is derived from an EMBL/GenBank/DDBJ whole genome shotgun (WGS) entry which is preliminary data.</text>
</comment>
<evidence type="ECO:0000313" key="4">
    <source>
        <dbReference type="EMBL" id="GAA6168042.1"/>
    </source>
</evidence>
<dbReference type="InterPro" id="IPR002168">
    <property type="entry name" value="Lipase_GDXG_HIS_AS"/>
</dbReference>
<evidence type="ECO:0000256" key="1">
    <source>
        <dbReference type="ARBA" id="ARBA00010515"/>
    </source>
</evidence>
<reference evidence="4 5" key="1">
    <citation type="submission" date="2024-04" db="EMBL/GenBank/DDBJ databases">
        <title>Draft genome sequence of Sessilibacter corallicola NBRC 116591.</title>
        <authorList>
            <person name="Miyakawa T."/>
            <person name="Kusuya Y."/>
            <person name="Miura T."/>
        </authorList>
    </citation>
    <scope>NUCLEOTIDE SEQUENCE [LARGE SCALE GENOMIC DNA]</scope>
    <source>
        <strain evidence="4 5">KU-00831-HH</strain>
    </source>
</reference>
<dbReference type="PROSITE" id="PS01173">
    <property type="entry name" value="LIPASE_GDXG_HIS"/>
    <property type="match status" value="1"/>
</dbReference>
<gene>
    <name evidence="4" type="ORF">NBRC116591_18530</name>
</gene>
<dbReference type="Gene3D" id="3.40.50.1820">
    <property type="entry name" value="alpha/beta hydrolase"/>
    <property type="match status" value="1"/>
</dbReference>
<dbReference type="RefSeq" id="WP_353302703.1">
    <property type="nucleotide sequence ID" value="NZ_BAABWN010000005.1"/>
</dbReference>
<dbReference type="EMBL" id="BAABWN010000005">
    <property type="protein sequence ID" value="GAA6168042.1"/>
    <property type="molecule type" value="Genomic_DNA"/>
</dbReference>
<dbReference type="Pfam" id="PF07859">
    <property type="entry name" value="Abhydrolase_3"/>
    <property type="match status" value="1"/>
</dbReference>
<evidence type="ECO:0000313" key="5">
    <source>
        <dbReference type="Proteomes" id="UP001465153"/>
    </source>
</evidence>
<evidence type="ECO:0000259" key="3">
    <source>
        <dbReference type="Pfam" id="PF07859"/>
    </source>
</evidence>
<keyword evidence="2 4" id="KW-0378">Hydrolase</keyword>
<feature type="domain" description="Alpha/beta hydrolase fold-3" evidence="3">
    <location>
        <begin position="72"/>
        <end position="279"/>
    </location>
</feature>
<proteinExistence type="inferred from homology"/>
<dbReference type="InterPro" id="IPR029058">
    <property type="entry name" value="AB_hydrolase_fold"/>
</dbReference>
<dbReference type="PANTHER" id="PTHR48081:SF8">
    <property type="entry name" value="ALPHA_BETA HYDROLASE FOLD-3 DOMAIN-CONTAINING PROTEIN-RELATED"/>
    <property type="match status" value="1"/>
</dbReference>
<comment type="similarity">
    <text evidence="1">Belongs to the 'GDXG' lipolytic enzyme family.</text>
</comment>
<protein>
    <submittedName>
        <fullName evidence="4">Alpha/beta hydrolase</fullName>
    </submittedName>
</protein>
<organism evidence="4 5">
    <name type="scientific">Sessilibacter corallicola</name>
    <dbReference type="NCBI Taxonomy" id="2904075"/>
    <lineage>
        <taxon>Bacteria</taxon>
        <taxon>Pseudomonadati</taxon>
        <taxon>Pseudomonadota</taxon>
        <taxon>Gammaproteobacteria</taxon>
        <taxon>Cellvibrionales</taxon>
        <taxon>Cellvibrionaceae</taxon>
        <taxon>Sessilibacter</taxon>
    </lineage>
</organism>
<dbReference type="InterPro" id="IPR013094">
    <property type="entry name" value="AB_hydrolase_3"/>
</dbReference>
<dbReference type="InterPro" id="IPR050300">
    <property type="entry name" value="GDXG_lipolytic_enzyme"/>
</dbReference>
<dbReference type="SUPFAM" id="SSF53474">
    <property type="entry name" value="alpha/beta-Hydrolases"/>
    <property type="match status" value="1"/>
</dbReference>
<sequence>MSIDRVISHMTTIAELSATTANHPIHKRALLDMYFAASPEILTVDADIQPAVVGDLACEWVIAENADINRRILYVHGGSWMAGSSISHRPLTARLAKACGCAVLAINYRLAPEFPFPNGLEDIIHGLQWLRNHSPTGEQPAEQVFLIGDSAGGNLSLAAMLALAEEPKNLPDACVLLSPATDLNYERKGFGSACDNDPIISELVLPYIVAKYVQEQGDLKNPLISPIHGDLKSLPATLVQVGEREILLEDSVNFVEAAKAQGNEHIQLSRWPDMPHVFQGFAPILPEANQALEEINEFLRQI</sequence>
<accession>A0ABQ0A8S2</accession>
<dbReference type="PANTHER" id="PTHR48081">
    <property type="entry name" value="AB HYDROLASE SUPERFAMILY PROTEIN C4A8.06C"/>
    <property type="match status" value="1"/>
</dbReference>
<dbReference type="Proteomes" id="UP001465153">
    <property type="component" value="Unassembled WGS sequence"/>
</dbReference>
<keyword evidence="5" id="KW-1185">Reference proteome</keyword>
<dbReference type="GO" id="GO:0016787">
    <property type="term" value="F:hydrolase activity"/>
    <property type="evidence" value="ECO:0007669"/>
    <property type="project" value="UniProtKB-KW"/>
</dbReference>
<evidence type="ECO:0000256" key="2">
    <source>
        <dbReference type="ARBA" id="ARBA00022801"/>
    </source>
</evidence>